<dbReference type="eggNOG" id="COG1942">
    <property type="taxonomic scope" value="Bacteria"/>
</dbReference>
<sequence length="128" mass="14650">MVQVKIYGRREVWSDRKQELSDVVHRCVVAVWKIPEDKRFHRILLAEPGELIAPTRSDSYLIVEIVCFAGRSVDAKRELVRAMYDDVAPALGLRADDLEVVILEAPRENWGIRGFVGDELTLGYRVDL</sequence>
<dbReference type="SUPFAM" id="SSF55331">
    <property type="entry name" value="Tautomerase/MIF"/>
    <property type="match status" value="1"/>
</dbReference>
<reference evidence="2" key="1">
    <citation type="submission" date="2016-10" db="EMBL/GenBank/DDBJ databases">
        <authorList>
            <person name="Varghese N."/>
            <person name="Submissions S."/>
        </authorList>
    </citation>
    <scope>NUCLEOTIDE SEQUENCE [LARGE SCALE GENOMIC DNA]</scope>
    <source>
        <strain evidence="2">DSM 22126</strain>
    </source>
</reference>
<dbReference type="STRING" id="545619.SAMN04489860_1509"/>
<protein>
    <submittedName>
        <fullName evidence="1">Phenylpyruvate tautomerase PptA, 4-oxalocrotonate tautomerase family</fullName>
    </submittedName>
</protein>
<dbReference type="Proteomes" id="UP000185663">
    <property type="component" value="Chromosome I"/>
</dbReference>
<dbReference type="InterPro" id="IPR014347">
    <property type="entry name" value="Tautomerase/MIF_sf"/>
</dbReference>
<gene>
    <name evidence="1" type="ORF">SAMN04489860_1509</name>
</gene>
<accession>A0A1H1S3Z4</accession>
<dbReference type="Pfam" id="PF14552">
    <property type="entry name" value="Tautomerase_2"/>
    <property type="match status" value="1"/>
</dbReference>
<keyword evidence="2" id="KW-1185">Reference proteome</keyword>
<name>A0A1H1S3Z4_9CELL</name>
<dbReference type="InterPro" id="IPR037479">
    <property type="entry name" value="Tauto_MSAD"/>
</dbReference>
<proteinExistence type="predicted"/>
<evidence type="ECO:0000313" key="1">
    <source>
        <dbReference type="EMBL" id="SDS41949.1"/>
    </source>
</evidence>
<dbReference type="AlphaFoldDB" id="A0A1H1S3Z4"/>
<organism evidence="1 2">
    <name type="scientific">Paraoerskovia marina</name>
    <dbReference type="NCBI Taxonomy" id="545619"/>
    <lineage>
        <taxon>Bacteria</taxon>
        <taxon>Bacillati</taxon>
        <taxon>Actinomycetota</taxon>
        <taxon>Actinomycetes</taxon>
        <taxon>Micrococcales</taxon>
        <taxon>Cellulomonadaceae</taxon>
        <taxon>Paraoerskovia</taxon>
    </lineage>
</organism>
<keyword evidence="1" id="KW-0670">Pyruvate</keyword>
<dbReference type="Gene3D" id="3.30.429.10">
    <property type="entry name" value="Macrophage Migration Inhibitory Factor"/>
    <property type="match status" value="1"/>
</dbReference>
<dbReference type="PANTHER" id="PTHR38460">
    <property type="entry name" value="TAUTOMERASE YOLI-RELATED"/>
    <property type="match status" value="1"/>
</dbReference>
<dbReference type="OrthoDB" id="9804765at2"/>
<dbReference type="RefSeq" id="WP_083372125.1">
    <property type="nucleotide sequence ID" value="NZ_LT629776.1"/>
</dbReference>
<dbReference type="EMBL" id="LT629776">
    <property type="protein sequence ID" value="SDS41949.1"/>
    <property type="molecule type" value="Genomic_DNA"/>
</dbReference>
<evidence type="ECO:0000313" key="2">
    <source>
        <dbReference type="Proteomes" id="UP000185663"/>
    </source>
</evidence>
<dbReference type="PANTHER" id="PTHR38460:SF1">
    <property type="entry name" value="TAUTOMERASE YOLI-RELATED"/>
    <property type="match status" value="1"/>
</dbReference>